<comment type="caution">
    <text evidence="1">The sequence shown here is derived from an EMBL/GenBank/DDBJ whole genome shotgun (WGS) entry which is preliminary data.</text>
</comment>
<sequence>MAGRKPSSLSRYTVLQADEAYPLFAAASAAGSTFELDLACPDHVLHVTVKPNGVHDDDGELRIMGRTEDGSLLNVILGLDRRAERAILATFTD</sequence>
<keyword evidence="2" id="KW-1185">Reference proteome</keyword>
<reference evidence="1 2" key="1">
    <citation type="submission" date="2021-01" db="EMBL/GenBank/DDBJ databases">
        <title>Genome public.</title>
        <authorList>
            <person name="Liu C."/>
            <person name="Sun Q."/>
        </authorList>
    </citation>
    <scope>NUCLEOTIDE SEQUENCE [LARGE SCALE GENOMIC DNA]</scope>
    <source>
        <strain evidence="1 2">JC656</strain>
    </source>
</reference>
<dbReference type="RefSeq" id="WP_189695067.1">
    <property type="nucleotide sequence ID" value="NZ_BNCM01000017.1"/>
</dbReference>
<accession>A0ABS1JY79</accession>
<protein>
    <submittedName>
        <fullName evidence="1">Uncharacterized protein</fullName>
    </submittedName>
</protein>
<name>A0ABS1JY79_9MICC</name>
<proteinExistence type="predicted"/>
<evidence type="ECO:0000313" key="2">
    <source>
        <dbReference type="Proteomes" id="UP000639051"/>
    </source>
</evidence>
<dbReference type="Proteomes" id="UP000639051">
    <property type="component" value="Unassembled WGS sequence"/>
</dbReference>
<gene>
    <name evidence="1" type="ORF">JJE72_00445</name>
</gene>
<evidence type="ECO:0000313" key="1">
    <source>
        <dbReference type="EMBL" id="MBL0703972.1"/>
    </source>
</evidence>
<organism evidence="1 2">
    <name type="scientific">Sinomonas cellulolyticus</name>
    <dbReference type="NCBI Taxonomy" id="2801916"/>
    <lineage>
        <taxon>Bacteria</taxon>
        <taxon>Bacillati</taxon>
        <taxon>Actinomycetota</taxon>
        <taxon>Actinomycetes</taxon>
        <taxon>Micrococcales</taxon>
        <taxon>Micrococcaceae</taxon>
        <taxon>Sinomonas</taxon>
    </lineage>
</organism>
<dbReference type="EMBL" id="JAERRC010000002">
    <property type="protein sequence ID" value="MBL0703972.1"/>
    <property type="molecule type" value="Genomic_DNA"/>
</dbReference>